<organism evidence="2 3">
    <name type="scientific">Loa loa</name>
    <name type="common">Eye worm</name>
    <name type="synonym">Filaria loa</name>
    <dbReference type="NCBI Taxonomy" id="7209"/>
    <lineage>
        <taxon>Eukaryota</taxon>
        <taxon>Metazoa</taxon>
        <taxon>Ecdysozoa</taxon>
        <taxon>Nematoda</taxon>
        <taxon>Chromadorea</taxon>
        <taxon>Rhabditida</taxon>
        <taxon>Spirurina</taxon>
        <taxon>Spiruromorpha</taxon>
        <taxon>Filarioidea</taxon>
        <taxon>Onchocercidae</taxon>
        <taxon>Loa</taxon>
    </lineage>
</organism>
<feature type="region of interest" description="Disordered" evidence="1">
    <location>
        <begin position="127"/>
        <end position="317"/>
    </location>
</feature>
<evidence type="ECO:0000256" key="1">
    <source>
        <dbReference type="SAM" id="MobiDB-lite"/>
    </source>
</evidence>
<keyword evidence="2" id="KW-1185">Reference proteome</keyword>
<feature type="compositionally biased region" description="Polar residues" evidence="1">
    <location>
        <begin position="43"/>
        <end position="52"/>
    </location>
</feature>
<evidence type="ECO:0000313" key="3">
    <source>
        <dbReference type="WBParaSite" id="EN70_8489"/>
    </source>
</evidence>
<name>A0A1I7W199_LOALO</name>
<feature type="compositionally biased region" description="Basic and acidic residues" evidence="1">
    <location>
        <begin position="27"/>
        <end position="38"/>
    </location>
</feature>
<accession>A0A1I7W199</accession>
<feature type="compositionally biased region" description="Basic residues" evidence="1">
    <location>
        <begin position="307"/>
        <end position="317"/>
    </location>
</feature>
<feature type="compositionally biased region" description="Basic residues" evidence="1">
    <location>
        <begin position="182"/>
        <end position="191"/>
    </location>
</feature>
<protein>
    <submittedName>
        <fullName evidence="3">Uncharacterized protein</fullName>
    </submittedName>
</protein>
<dbReference type="AlphaFoldDB" id="A0A1I7W199"/>
<reference evidence="2" key="1">
    <citation type="submission" date="2012-04" db="EMBL/GenBank/DDBJ databases">
        <title>The Genome Sequence of Loa loa.</title>
        <authorList>
            <consortium name="The Broad Institute Genome Sequencing Platform"/>
            <consortium name="Broad Institute Genome Sequencing Center for Infectious Disease"/>
            <person name="Nutman T.B."/>
            <person name="Fink D.L."/>
            <person name="Russ C."/>
            <person name="Young S."/>
            <person name="Zeng Q."/>
            <person name="Gargeya S."/>
            <person name="Alvarado L."/>
            <person name="Berlin A."/>
            <person name="Chapman S.B."/>
            <person name="Chen Z."/>
            <person name="Freedman E."/>
            <person name="Gellesch M."/>
            <person name="Goldberg J."/>
            <person name="Griggs A."/>
            <person name="Gujja S."/>
            <person name="Heilman E.R."/>
            <person name="Heiman D."/>
            <person name="Howarth C."/>
            <person name="Mehta T."/>
            <person name="Neiman D."/>
            <person name="Pearson M."/>
            <person name="Roberts A."/>
            <person name="Saif S."/>
            <person name="Shea T."/>
            <person name="Shenoy N."/>
            <person name="Sisk P."/>
            <person name="Stolte C."/>
            <person name="Sykes S."/>
            <person name="White J."/>
            <person name="Yandava C."/>
            <person name="Haas B."/>
            <person name="Henn M.R."/>
            <person name="Nusbaum C."/>
            <person name="Birren B."/>
        </authorList>
    </citation>
    <scope>NUCLEOTIDE SEQUENCE [LARGE SCALE GENOMIC DNA]</scope>
</reference>
<dbReference type="Proteomes" id="UP000095285">
    <property type="component" value="Unassembled WGS sequence"/>
</dbReference>
<sequence>MKGKTKTLVKATKVSLSAKSITKKSTARKEPRDVIEKRKPTRKITQSKSGSQMRKCAKNFSFKNPAGKEKKQNNNSTIKCVAWALDAPADASYNTNGSNIDDNMKEASLEAYFFQDISDIADHYKGRKRSLKRTAVSKIGSEGQRGKEGASVGLGHKVDTMKGAPNSRVSAPSKGKSTSVKKGGRARKKNFGKIEESEENITRKASPKKRGKFAVPTVGAKKKRVMNGGGGASGGRVKQKDSADVDIGRKIKQGSGVINTEIIGKTDGQTTTESIASRLRTRKPDANGSPSGISTNLRQGLQGVIKSARRKKAKQIQ</sequence>
<feature type="region of interest" description="Disordered" evidence="1">
    <location>
        <begin position="16"/>
        <end position="75"/>
    </location>
</feature>
<evidence type="ECO:0000313" key="2">
    <source>
        <dbReference type="Proteomes" id="UP000095285"/>
    </source>
</evidence>
<dbReference type="WBParaSite" id="EN70_8489">
    <property type="protein sequence ID" value="EN70_8489"/>
    <property type="gene ID" value="EN70_8489"/>
</dbReference>
<feature type="compositionally biased region" description="Basic and acidic residues" evidence="1">
    <location>
        <begin position="238"/>
        <end position="249"/>
    </location>
</feature>
<proteinExistence type="predicted"/>
<feature type="compositionally biased region" description="Polar residues" evidence="1">
    <location>
        <begin position="288"/>
        <end position="299"/>
    </location>
</feature>
<reference evidence="3" key="2">
    <citation type="submission" date="2016-11" db="UniProtKB">
        <authorList>
            <consortium name="WormBaseParasite"/>
        </authorList>
    </citation>
    <scope>IDENTIFICATION</scope>
</reference>